<evidence type="ECO:0000259" key="6">
    <source>
        <dbReference type="Pfam" id="PF08100"/>
    </source>
</evidence>
<keyword evidence="3" id="KW-0949">S-adenosyl-L-methionine</keyword>
<dbReference type="InterPro" id="IPR001077">
    <property type="entry name" value="COMT_C"/>
</dbReference>
<dbReference type="InterPro" id="IPR012967">
    <property type="entry name" value="COMT_dimerisation"/>
</dbReference>
<dbReference type="AlphaFoldDB" id="A0A135LCR2"/>
<evidence type="ECO:0000259" key="5">
    <source>
        <dbReference type="Pfam" id="PF00891"/>
    </source>
</evidence>
<dbReference type="GO" id="GO:0008171">
    <property type="term" value="F:O-methyltransferase activity"/>
    <property type="evidence" value="ECO:0007669"/>
    <property type="project" value="InterPro"/>
</dbReference>
<keyword evidence="7" id="KW-0238">DNA-binding</keyword>
<keyword evidence="2" id="KW-0808">Transferase</keyword>
<evidence type="ECO:0000256" key="4">
    <source>
        <dbReference type="PIRSR" id="PIRSR005739-1"/>
    </source>
</evidence>
<dbReference type="SUPFAM" id="SSF53335">
    <property type="entry name" value="S-adenosyl-L-methionine-dependent methyltransferases"/>
    <property type="match status" value="1"/>
</dbReference>
<gene>
    <name evidence="7" type="ORF">PGRI_034930</name>
</gene>
<evidence type="ECO:0000313" key="8">
    <source>
        <dbReference type="Proteomes" id="UP000070168"/>
    </source>
</evidence>
<evidence type="ECO:0000256" key="1">
    <source>
        <dbReference type="ARBA" id="ARBA00022603"/>
    </source>
</evidence>
<name>A0A135LCR2_PENPA</name>
<dbReference type="GO" id="GO:0044550">
    <property type="term" value="P:secondary metabolite biosynthetic process"/>
    <property type="evidence" value="ECO:0007669"/>
    <property type="project" value="UniProtKB-ARBA"/>
</dbReference>
<dbReference type="EMBL" id="LHQR01000067">
    <property type="protein sequence ID" value="KXG46747.1"/>
    <property type="molecule type" value="Genomic_DNA"/>
</dbReference>
<dbReference type="PROSITE" id="PS51683">
    <property type="entry name" value="SAM_OMT_II"/>
    <property type="match status" value="1"/>
</dbReference>
<dbReference type="Pfam" id="PF08100">
    <property type="entry name" value="Dimerisation"/>
    <property type="match status" value="1"/>
</dbReference>
<evidence type="ECO:0000313" key="7">
    <source>
        <dbReference type="EMBL" id="KXG46747.1"/>
    </source>
</evidence>
<dbReference type="GeneID" id="63706506"/>
<dbReference type="GO" id="GO:0046983">
    <property type="term" value="F:protein dimerization activity"/>
    <property type="evidence" value="ECO:0007669"/>
    <property type="project" value="InterPro"/>
</dbReference>
<protein>
    <submittedName>
        <fullName evidence="7">Winged helix-turn-helix transcription repressor DNA-binding</fullName>
    </submittedName>
</protein>
<dbReference type="Gene3D" id="1.10.10.10">
    <property type="entry name" value="Winged helix-like DNA-binding domain superfamily/Winged helix DNA-binding domain"/>
    <property type="match status" value="1"/>
</dbReference>
<dbReference type="GO" id="GO:0003677">
    <property type="term" value="F:DNA binding"/>
    <property type="evidence" value="ECO:0007669"/>
    <property type="project" value="UniProtKB-KW"/>
</dbReference>
<dbReference type="InterPro" id="IPR036390">
    <property type="entry name" value="WH_DNA-bd_sf"/>
</dbReference>
<dbReference type="Gene3D" id="3.40.50.150">
    <property type="entry name" value="Vaccinia Virus protein VP39"/>
    <property type="match status" value="1"/>
</dbReference>
<dbReference type="PANTHER" id="PTHR43712">
    <property type="entry name" value="PUTATIVE (AFU_ORTHOLOGUE AFUA_4G14580)-RELATED"/>
    <property type="match status" value="1"/>
</dbReference>
<keyword evidence="8" id="KW-1185">Reference proteome</keyword>
<comment type="caution">
    <text evidence="7">The sequence shown here is derived from an EMBL/GenBank/DDBJ whole genome shotgun (WGS) entry which is preliminary data.</text>
</comment>
<feature type="domain" description="O-methyltransferase dimerisation" evidence="6">
    <location>
        <begin position="61"/>
        <end position="132"/>
    </location>
</feature>
<accession>A0A135LCR2</accession>
<dbReference type="PIRSF" id="PIRSF005739">
    <property type="entry name" value="O-mtase"/>
    <property type="match status" value="1"/>
</dbReference>
<feature type="active site" description="Proton acceptor" evidence="4">
    <location>
        <position position="282"/>
    </location>
</feature>
<dbReference type="GO" id="GO:0032259">
    <property type="term" value="P:methylation"/>
    <property type="evidence" value="ECO:0007669"/>
    <property type="project" value="UniProtKB-KW"/>
</dbReference>
<dbReference type="InterPro" id="IPR016461">
    <property type="entry name" value="COMT-like"/>
</dbReference>
<dbReference type="InterPro" id="IPR036388">
    <property type="entry name" value="WH-like_DNA-bd_sf"/>
</dbReference>
<dbReference type="SUPFAM" id="SSF46785">
    <property type="entry name" value="Winged helix' DNA-binding domain"/>
    <property type="match status" value="1"/>
</dbReference>
<proteinExistence type="predicted"/>
<keyword evidence="1" id="KW-0489">Methyltransferase</keyword>
<dbReference type="InterPro" id="IPR029063">
    <property type="entry name" value="SAM-dependent_MTases_sf"/>
</dbReference>
<dbReference type="Proteomes" id="UP000070168">
    <property type="component" value="Unassembled WGS sequence"/>
</dbReference>
<feature type="domain" description="O-methyltransferase C-terminal" evidence="5">
    <location>
        <begin position="209"/>
        <end position="352"/>
    </location>
</feature>
<sequence>MTLNSEDLSSLSQGVASSVSKFQSTGDENDRLQALEEARHLTRVLQAPAHLIKDVFLSPGIPMAIKIAHDMGIFACLSKATSVVTCEELAAPTGADQVLVERIMRVLNANGFAAEESSGRFMDLLPAYHKTPMFLSQTQYKNPGDHRNAPFQRAYDTKLSFFEWLGQNPPALARFNTFMEGTRAHFSHWAEWFPVQDRLIDGARCDGRTPFLVDIGGGRGHDLMGLKLRYPQLPGPLVLAEMPWVIDEIQSLDSDIQRVKHDFFTAQPVKGARAYYLKWILHDYTDENCRKILLNIVGAMERGYSKILIEENVLPEINAGYTETMLDMILMAVCPGIERTEAMWTRLFSSVGLKISKIWAPTRDTTGIMELELQD</sequence>
<evidence type="ECO:0000256" key="2">
    <source>
        <dbReference type="ARBA" id="ARBA00022679"/>
    </source>
</evidence>
<dbReference type="OMA" id="CPGIERT"/>
<evidence type="ECO:0000256" key="3">
    <source>
        <dbReference type="ARBA" id="ARBA00022691"/>
    </source>
</evidence>
<reference evidence="7 8" key="1">
    <citation type="journal article" date="2016" name="BMC Genomics">
        <title>Genome sequencing and secondary metabolism of the postharvest pathogen Penicillium griseofulvum.</title>
        <authorList>
            <person name="Banani H."/>
            <person name="Marcet-Houben M."/>
            <person name="Ballester A.R."/>
            <person name="Abbruscato P."/>
            <person name="Gonzalez-Candelas L."/>
            <person name="Gabaldon T."/>
            <person name="Spadaro D."/>
        </authorList>
    </citation>
    <scope>NUCLEOTIDE SEQUENCE [LARGE SCALE GENOMIC DNA]</scope>
    <source>
        <strain evidence="7 8">PG3</strain>
    </source>
</reference>
<dbReference type="PANTHER" id="PTHR43712:SF1">
    <property type="entry name" value="HYPOTHETICAL O-METHYLTRANSFERASE (EUROFUNG)-RELATED"/>
    <property type="match status" value="1"/>
</dbReference>
<organism evidence="7 8">
    <name type="scientific">Penicillium patulum</name>
    <name type="common">Penicillium griseofulvum</name>
    <dbReference type="NCBI Taxonomy" id="5078"/>
    <lineage>
        <taxon>Eukaryota</taxon>
        <taxon>Fungi</taxon>
        <taxon>Dikarya</taxon>
        <taxon>Ascomycota</taxon>
        <taxon>Pezizomycotina</taxon>
        <taxon>Eurotiomycetes</taxon>
        <taxon>Eurotiomycetidae</taxon>
        <taxon>Eurotiales</taxon>
        <taxon>Aspergillaceae</taxon>
        <taxon>Penicillium</taxon>
    </lineage>
</organism>
<dbReference type="Pfam" id="PF00891">
    <property type="entry name" value="Methyltransf_2"/>
    <property type="match status" value="1"/>
</dbReference>
<dbReference type="OrthoDB" id="1535081at2759"/>
<dbReference type="RefSeq" id="XP_040645283.1">
    <property type="nucleotide sequence ID" value="XM_040791206.1"/>
</dbReference>